<dbReference type="InterPro" id="IPR001810">
    <property type="entry name" value="F-box_dom"/>
</dbReference>
<dbReference type="InterPro" id="IPR040267">
    <property type="entry name" value="EID1-like"/>
</dbReference>
<dbReference type="PANTHER" id="PTHR31348:SF4">
    <property type="entry name" value="PHYTOCHROME A-ASSOCIATED F-BOX PROTEIN"/>
    <property type="match status" value="1"/>
</dbReference>
<protein>
    <recommendedName>
        <fullName evidence="1">F-box domain-containing protein</fullName>
    </recommendedName>
</protein>
<dbReference type="PANTHER" id="PTHR31348">
    <property type="entry name" value="EID1-LIKE F-BOX PROTEIN 2-RELATED"/>
    <property type="match status" value="1"/>
</dbReference>
<accession>A0A9D4US29</accession>
<keyword evidence="3" id="KW-1185">Reference proteome</keyword>
<dbReference type="AlphaFoldDB" id="A0A9D4US29"/>
<organism evidence="2 3">
    <name type="scientific">Adiantum capillus-veneris</name>
    <name type="common">Maidenhair fern</name>
    <dbReference type="NCBI Taxonomy" id="13818"/>
    <lineage>
        <taxon>Eukaryota</taxon>
        <taxon>Viridiplantae</taxon>
        <taxon>Streptophyta</taxon>
        <taxon>Embryophyta</taxon>
        <taxon>Tracheophyta</taxon>
        <taxon>Polypodiopsida</taxon>
        <taxon>Polypodiidae</taxon>
        <taxon>Polypodiales</taxon>
        <taxon>Pteridineae</taxon>
        <taxon>Pteridaceae</taxon>
        <taxon>Vittarioideae</taxon>
        <taxon>Adiantum</taxon>
    </lineage>
</organism>
<evidence type="ECO:0000313" key="2">
    <source>
        <dbReference type="EMBL" id="KAI5072860.1"/>
    </source>
</evidence>
<proteinExistence type="predicted"/>
<dbReference type="OrthoDB" id="730977at2759"/>
<reference evidence="2" key="1">
    <citation type="submission" date="2021-01" db="EMBL/GenBank/DDBJ databases">
        <title>Adiantum capillus-veneris genome.</title>
        <authorList>
            <person name="Fang Y."/>
            <person name="Liao Q."/>
        </authorList>
    </citation>
    <scope>NUCLEOTIDE SEQUENCE</scope>
    <source>
        <strain evidence="2">H3</strain>
        <tissue evidence="2">Leaf</tissue>
    </source>
</reference>
<evidence type="ECO:0000313" key="3">
    <source>
        <dbReference type="Proteomes" id="UP000886520"/>
    </source>
</evidence>
<evidence type="ECO:0000259" key="1">
    <source>
        <dbReference type="Pfam" id="PF12937"/>
    </source>
</evidence>
<comment type="caution">
    <text evidence="2">The sequence shown here is derived from an EMBL/GenBank/DDBJ whole genome shotgun (WGS) entry which is preliminary data.</text>
</comment>
<dbReference type="CDD" id="cd09917">
    <property type="entry name" value="F-box_SF"/>
    <property type="match status" value="1"/>
</dbReference>
<dbReference type="InterPro" id="IPR036047">
    <property type="entry name" value="F-box-like_dom_sf"/>
</dbReference>
<dbReference type="SUPFAM" id="SSF81383">
    <property type="entry name" value="F-box domain"/>
    <property type="match status" value="1"/>
</dbReference>
<name>A0A9D4US29_ADICA</name>
<gene>
    <name evidence="2" type="ORF">GOP47_0012966</name>
</gene>
<dbReference type="Pfam" id="PF12937">
    <property type="entry name" value="F-box-like"/>
    <property type="match status" value="1"/>
</dbReference>
<sequence length="422" mass="47486">MASIDTITLFQETLFFCGVPDDILVNIFCRLYDDPRDFARLACVSTRFCKVIQTVCWKFRLEKTFPRLVEELLQVPSPRLHSCPEPPGGWAAFQKLLVCCPGLWHAGVLLENWDFGLDRELEWFDNGGCSGVFFPGGVAPQVSKGSHVCDRPSKRAREKQYTSITISRKFSAVGLGVGIPCSEPEGTCTYGYGKEEDTKTGEHGAEYVSNGFNEGAQSSEAAMDIDTIKEGWNKGEGHEDSHVMYTHFSTVEDVANELASANLMDSCSINKETGTQQCRHMSNKRPRECHHEHCHVTTGPWNLSREQGNKLLANRFRADSLYICDWPGCIHPGDRRMYKLFRGVFKNFKSSHVWRNLKDMQAKATNVGCAFCVCKSTWDMVTTFCLKRSIEFHDDGEPVVRAYVCENGHVAGAWTDRPTYAP</sequence>
<dbReference type="EMBL" id="JABFUD020000012">
    <property type="protein sequence ID" value="KAI5072860.1"/>
    <property type="molecule type" value="Genomic_DNA"/>
</dbReference>
<feature type="domain" description="F-box" evidence="1">
    <location>
        <begin position="18"/>
        <end position="57"/>
    </location>
</feature>
<dbReference type="Proteomes" id="UP000886520">
    <property type="component" value="Chromosome 12"/>
</dbReference>